<dbReference type="Proteomes" id="UP000006462">
    <property type="component" value="Unassembled WGS sequence"/>
</dbReference>
<feature type="coiled-coil region" evidence="1">
    <location>
        <begin position="85"/>
        <end position="112"/>
    </location>
</feature>
<gene>
    <name evidence="2" type="ORF">HMPREF7215_0522</name>
</gene>
<dbReference type="RefSeq" id="WP_009163746.1">
    <property type="nucleotide sequence ID" value="NZ_ADFP01000016.1"/>
</dbReference>
<evidence type="ECO:0000313" key="3">
    <source>
        <dbReference type="Proteomes" id="UP000006462"/>
    </source>
</evidence>
<protein>
    <recommendedName>
        <fullName evidence="4">Autotransporter domain-containing protein</fullName>
    </recommendedName>
</protein>
<accession>A0ABM9ZY05</accession>
<sequence length="114" mass="12624">MKRNTSCWAALAVDGDFENLDASGATTLGGTLDVNGDTTSLVLGINRYFSEDVLLSLGSTIGRQPMVNLGVSFRLGRDAKKVSSRRQLRQELNEQDALLLSLLRRVEKLEQERR</sequence>
<dbReference type="GeneID" id="90986368"/>
<evidence type="ECO:0008006" key="4">
    <source>
        <dbReference type="Google" id="ProtNLM"/>
    </source>
</evidence>
<evidence type="ECO:0000256" key="1">
    <source>
        <dbReference type="SAM" id="Coils"/>
    </source>
</evidence>
<name>A0ABM9ZY05_9BACT</name>
<dbReference type="EMBL" id="ADFP01000016">
    <property type="protein sequence ID" value="EFB91790.1"/>
    <property type="molecule type" value="Genomic_DNA"/>
</dbReference>
<reference evidence="2 3" key="1">
    <citation type="submission" date="2009-12" db="EMBL/GenBank/DDBJ databases">
        <authorList>
            <person name="Shrivastava S."/>
            <person name="Madupu R."/>
            <person name="Durkin A.S."/>
            <person name="Torralba M."/>
            <person name="Methe B."/>
            <person name="Sutton G.G."/>
            <person name="Strausberg R.L."/>
            <person name="Nelson K.E."/>
        </authorList>
    </citation>
    <scope>NUCLEOTIDE SEQUENCE [LARGE SCALE GENOMIC DNA]</scope>
    <source>
        <strain evidence="2 3">W5455</strain>
    </source>
</reference>
<keyword evidence="3" id="KW-1185">Reference proteome</keyword>
<evidence type="ECO:0000313" key="2">
    <source>
        <dbReference type="EMBL" id="EFB91790.1"/>
    </source>
</evidence>
<keyword evidence="1" id="KW-0175">Coiled coil</keyword>
<comment type="caution">
    <text evidence="2">The sequence shown here is derived from an EMBL/GenBank/DDBJ whole genome shotgun (WGS) entry which is preliminary data.</text>
</comment>
<organism evidence="2 3">
    <name type="scientific">Pyramidobacter piscolens W5455</name>
    <dbReference type="NCBI Taxonomy" id="352165"/>
    <lineage>
        <taxon>Bacteria</taxon>
        <taxon>Thermotogati</taxon>
        <taxon>Synergistota</taxon>
        <taxon>Synergistia</taxon>
        <taxon>Synergistales</taxon>
        <taxon>Dethiosulfovibrionaceae</taxon>
        <taxon>Pyramidobacter</taxon>
    </lineage>
</organism>
<proteinExistence type="predicted"/>